<dbReference type="AlphaFoldDB" id="A0A095A300"/>
<keyword evidence="8" id="KW-0012">Acyltransferase</keyword>
<dbReference type="GO" id="GO:0044233">
    <property type="term" value="C:mitochondria-associated endoplasmic reticulum membrane contact site"/>
    <property type="evidence" value="ECO:0007669"/>
    <property type="project" value="TreeGrafter"/>
</dbReference>
<evidence type="ECO:0000256" key="6">
    <source>
        <dbReference type="ARBA" id="ARBA00023136"/>
    </source>
</evidence>
<keyword evidence="6 7" id="KW-0472">Membrane</keyword>
<comment type="similarity">
    <text evidence="3">Belongs to the membrane-bound acyltransferase family.</text>
</comment>
<feature type="transmembrane region" description="Helical" evidence="7">
    <location>
        <begin position="685"/>
        <end position="707"/>
    </location>
</feature>
<dbReference type="SUPFAM" id="SSF48652">
    <property type="entry name" value="Tetraspanin"/>
    <property type="match status" value="1"/>
</dbReference>
<feature type="transmembrane region" description="Helical" evidence="7">
    <location>
        <begin position="245"/>
        <end position="261"/>
    </location>
</feature>
<evidence type="ECO:0000256" key="1">
    <source>
        <dbReference type="ARBA" id="ARBA00004141"/>
    </source>
</evidence>
<evidence type="ECO:0000256" key="4">
    <source>
        <dbReference type="ARBA" id="ARBA00022692"/>
    </source>
</evidence>
<dbReference type="STRING" id="6185.A0A095A300"/>
<dbReference type="CDD" id="cd03127">
    <property type="entry name" value="tetraspanin_LEL"/>
    <property type="match status" value="1"/>
</dbReference>
<reference evidence="8" key="1">
    <citation type="journal article" date="2012" name="Nat. Genet.">
        <title>Whole-genome sequence of Schistosoma haematobium.</title>
        <authorList>
            <person name="Young N.D."/>
            <person name="Jex A.R."/>
            <person name="Li B."/>
            <person name="Liu S."/>
            <person name="Yang L."/>
            <person name="Xiong Z."/>
            <person name="Li Y."/>
            <person name="Cantacessi C."/>
            <person name="Hall R.S."/>
            <person name="Xu X."/>
            <person name="Chen F."/>
            <person name="Wu X."/>
            <person name="Zerlotini A."/>
            <person name="Oliveira G."/>
            <person name="Hofmann A."/>
            <person name="Zhang G."/>
            <person name="Fang X."/>
            <person name="Kang Y."/>
            <person name="Campbell B.E."/>
            <person name="Loukas A."/>
            <person name="Ranganathan S."/>
            <person name="Rollinson D."/>
            <person name="Rinaldi G."/>
            <person name="Brindley P.J."/>
            <person name="Yang H."/>
            <person name="Wang J."/>
            <person name="Wang J."/>
            <person name="Gasser R.B."/>
        </authorList>
    </citation>
    <scope>NUCLEOTIDE SEQUENCE [LARGE SCALE GENOMIC DNA]</scope>
</reference>
<feature type="transmembrane region" description="Helical" evidence="7">
    <location>
        <begin position="407"/>
        <end position="425"/>
    </location>
</feature>
<feature type="transmembrane region" description="Helical" evidence="7">
    <location>
        <begin position="168"/>
        <end position="186"/>
    </location>
</feature>
<keyword evidence="4 7" id="KW-0812">Transmembrane</keyword>
<sequence length="713" mass="83680">MTQDDMIYTIILILSLVTGPLVQKCGKYRPWFAAVVGFLMFFCFAGQAVWHSLLTSSVFTLAFILFPARFLHYVAVAWCFGYLGFFRTCHYFGFSQVTPVANIVQLLLTLRVRIFMCLLIYNQLIGASFEISDSWRINDQLQNSDLHPQDKSKLELLKKYKCIEPSPLMIMLYAYCYIGLFTGPYYNLKTFEDFCNRDSETVITAEEPLLQHLQEAPPFGVAYLILSHFYTVDYVRTAEFYDRHFLYRFFYMMVIFFTFRMRIYFAWKMSECVCISARLGAYPKLSEPEKGEGPTNLHALDLYMEQQAANDVKLNSVINQSNHLHRHQTSDPVNSVIHSTLKNKPNFEMKSETNVIYNYNTISNLSIWGCEFAPTVRESMKSWNCSVQFWTLWTMMVSAYWHGLHAGYYLSFLVIPLALVGETSLKNLMNLCANSLPTGSVSFISWLLKMRVFEYCCMGFLLLDWETTIAYWSSIYFCIHIVLIGLIIFDYFLRLILPAKAFKIVSSLDSSTVSSLSSDMFVVNNDTVGDRSSTLHSHHRPNYKSKIENKFFGYQMIENLIKNLVQFYNSNQMEHFILDYIQNYFQCCGYNEWHYEWYNITRQIIKKDTNQFIDYWVPNSCCKKMYQNDKYCGYAIYHIPINNNDYFIKLLKSYQPIYIPNKWYIKLNNEPCPELIYIWLGEIPVYLIMFGLTVIVARLLYTIYIVLNFVKTN</sequence>
<dbReference type="PANTHER" id="PTHR13906">
    <property type="entry name" value="PORCUPINE"/>
    <property type="match status" value="1"/>
</dbReference>
<proteinExistence type="inferred from homology"/>
<name>A0A095A300_SCHHA</name>
<feature type="transmembrane region" description="Helical" evidence="7">
    <location>
        <begin position="31"/>
        <end position="50"/>
    </location>
</feature>
<dbReference type="Gene3D" id="1.10.1450.10">
    <property type="entry name" value="Tetraspanin"/>
    <property type="match status" value="1"/>
</dbReference>
<keyword evidence="5 7" id="KW-1133">Transmembrane helix</keyword>
<dbReference type="GO" id="GO:0016020">
    <property type="term" value="C:membrane"/>
    <property type="evidence" value="ECO:0007669"/>
    <property type="project" value="UniProtKB-SubCell"/>
</dbReference>
<dbReference type="InterPro" id="IPR018499">
    <property type="entry name" value="Tetraspanin/Peripherin"/>
</dbReference>
<dbReference type="GO" id="GO:0006661">
    <property type="term" value="P:phosphatidylinositol biosynthetic process"/>
    <property type="evidence" value="ECO:0007669"/>
    <property type="project" value="TreeGrafter"/>
</dbReference>
<organism evidence="8">
    <name type="scientific">Schistosoma haematobium</name>
    <name type="common">Blood fluke</name>
    <dbReference type="NCBI Taxonomy" id="6185"/>
    <lineage>
        <taxon>Eukaryota</taxon>
        <taxon>Metazoa</taxon>
        <taxon>Spiralia</taxon>
        <taxon>Lophotrochozoa</taxon>
        <taxon>Platyhelminthes</taxon>
        <taxon>Trematoda</taxon>
        <taxon>Digenea</taxon>
        <taxon>Strigeidida</taxon>
        <taxon>Schistosomatoidea</taxon>
        <taxon>Schistosomatidae</taxon>
        <taxon>Schistosoma</taxon>
    </lineage>
</organism>
<comment type="pathway">
    <text evidence="2">Lipid metabolism.</text>
</comment>
<dbReference type="GO" id="GO:0030258">
    <property type="term" value="P:lipid modification"/>
    <property type="evidence" value="ECO:0007669"/>
    <property type="project" value="TreeGrafter"/>
</dbReference>
<evidence type="ECO:0000256" key="2">
    <source>
        <dbReference type="ARBA" id="ARBA00005189"/>
    </source>
</evidence>
<protein>
    <submittedName>
        <fullName evidence="8">Lysophospholipid acyltransferase 7</fullName>
    </submittedName>
</protein>
<feature type="transmembrane region" description="Helical" evidence="7">
    <location>
        <begin position="469"/>
        <end position="493"/>
    </location>
</feature>
<evidence type="ECO:0000313" key="8">
    <source>
        <dbReference type="EMBL" id="KGB41670.1"/>
    </source>
</evidence>
<comment type="subcellular location">
    <subcellularLocation>
        <location evidence="1">Membrane</location>
        <topology evidence="1">Multi-pass membrane protein</topology>
    </subcellularLocation>
</comment>
<dbReference type="PANTHER" id="PTHR13906:SF16">
    <property type="entry name" value="LYSOPHOSPHOLIPID ACYLTRANSFERASE 7"/>
    <property type="match status" value="1"/>
</dbReference>
<evidence type="ECO:0000256" key="7">
    <source>
        <dbReference type="SAM" id="Phobius"/>
    </source>
</evidence>
<feature type="transmembrane region" description="Helical" evidence="7">
    <location>
        <begin position="70"/>
        <end position="86"/>
    </location>
</feature>
<evidence type="ECO:0000256" key="5">
    <source>
        <dbReference type="ARBA" id="ARBA00022989"/>
    </source>
</evidence>
<evidence type="ECO:0000256" key="3">
    <source>
        <dbReference type="ARBA" id="ARBA00010323"/>
    </source>
</evidence>
<accession>A0A095A300</accession>
<dbReference type="InterPro" id="IPR049941">
    <property type="entry name" value="LPLAT_7/PORCN-like"/>
</dbReference>
<dbReference type="Pfam" id="PF00335">
    <property type="entry name" value="Tetraspanin"/>
    <property type="match status" value="1"/>
</dbReference>
<keyword evidence="8" id="KW-0808">Transferase</keyword>
<dbReference type="InterPro" id="IPR008952">
    <property type="entry name" value="Tetraspanin_EC2_sf"/>
</dbReference>
<dbReference type="EMBL" id="KL252031">
    <property type="protein sequence ID" value="KGB41670.1"/>
    <property type="molecule type" value="Genomic_DNA"/>
</dbReference>
<gene>
    <name evidence="8" type="ORF">MS3_10211</name>
</gene>
<feature type="transmembrane region" description="Helical" evidence="7">
    <location>
        <begin position="446"/>
        <end position="463"/>
    </location>
</feature>
<dbReference type="GO" id="GO:0071617">
    <property type="term" value="F:lysophospholipid acyltransferase activity"/>
    <property type="evidence" value="ECO:0007669"/>
    <property type="project" value="TreeGrafter"/>
</dbReference>